<protein>
    <submittedName>
        <fullName evidence="2">5194_t:CDS:1</fullName>
    </submittedName>
</protein>
<comment type="caution">
    <text evidence="2">The sequence shown here is derived from an EMBL/GenBank/DDBJ whole genome shotgun (WGS) entry which is preliminary data.</text>
</comment>
<evidence type="ECO:0000313" key="2">
    <source>
        <dbReference type="EMBL" id="CAG8551261.1"/>
    </source>
</evidence>
<accession>A0A9N9FQV6</accession>
<feature type="transmembrane region" description="Helical" evidence="1">
    <location>
        <begin position="27"/>
        <end position="47"/>
    </location>
</feature>
<keyword evidence="1" id="KW-1133">Transmembrane helix</keyword>
<dbReference type="AlphaFoldDB" id="A0A9N9FQV6"/>
<dbReference type="OrthoDB" id="2442407at2759"/>
<sequence>MTFDPFSNIVDAIIAVYDWSSISFDIWSFWPLTIISIVGSFIFVMILQNVIISFMGDAFSGAVTDGKRGVYRFQIDLIHEFALLKKSLEFNNLDSKFKDKIRAKYICFYDDPKITNSWKEESEKMKSEPYPNNQILSKSEFESWPIKDCKFIWEIEEKDIEYWFLED</sequence>
<evidence type="ECO:0000256" key="1">
    <source>
        <dbReference type="SAM" id="Phobius"/>
    </source>
</evidence>
<dbReference type="Proteomes" id="UP000789405">
    <property type="component" value="Unassembled WGS sequence"/>
</dbReference>
<gene>
    <name evidence="2" type="ORF">DERYTH_LOCUS5277</name>
</gene>
<reference evidence="2" key="1">
    <citation type="submission" date="2021-06" db="EMBL/GenBank/DDBJ databases">
        <authorList>
            <person name="Kallberg Y."/>
            <person name="Tangrot J."/>
            <person name="Rosling A."/>
        </authorList>
    </citation>
    <scope>NUCLEOTIDE SEQUENCE</scope>
    <source>
        <strain evidence="2">MA453B</strain>
    </source>
</reference>
<keyword evidence="1" id="KW-0812">Transmembrane</keyword>
<keyword evidence="1" id="KW-0472">Membrane</keyword>
<evidence type="ECO:0000313" key="3">
    <source>
        <dbReference type="Proteomes" id="UP000789405"/>
    </source>
</evidence>
<dbReference type="EMBL" id="CAJVPY010002185">
    <property type="protein sequence ID" value="CAG8551261.1"/>
    <property type="molecule type" value="Genomic_DNA"/>
</dbReference>
<name>A0A9N9FQV6_9GLOM</name>
<organism evidence="2 3">
    <name type="scientific">Dentiscutata erythropus</name>
    <dbReference type="NCBI Taxonomy" id="1348616"/>
    <lineage>
        <taxon>Eukaryota</taxon>
        <taxon>Fungi</taxon>
        <taxon>Fungi incertae sedis</taxon>
        <taxon>Mucoromycota</taxon>
        <taxon>Glomeromycotina</taxon>
        <taxon>Glomeromycetes</taxon>
        <taxon>Diversisporales</taxon>
        <taxon>Gigasporaceae</taxon>
        <taxon>Dentiscutata</taxon>
    </lineage>
</organism>
<proteinExistence type="predicted"/>
<keyword evidence="3" id="KW-1185">Reference proteome</keyword>